<evidence type="ECO:0000256" key="1">
    <source>
        <dbReference type="ARBA" id="ARBA00022691"/>
    </source>
</evidence>
<dbReference type="Proteomes" id="UP000325787">
    <property type="component" value="Chromosome"/>
</dbReference>
<dbReference type="AlphaFoldDB" id="A0A5Q0HCU8"/>
<dbReference type="GO" id="GO:0051536">
    <property type="term" value="F:iron-sulfur cluster binding"/>
    <property type="evidence" value="ECO:0007669"/>
    <property type="project" value="UniProtKB-KW"/>
</dbReference>
<dbReference type="CDD" id="cd01335">
    <property type="entry name" value="Radical_SAM"/>
    <property type="match status" value="1"/>
</dbReference>
<evidence type="ECO:0000259" key="5">
    <source>
        <dbReference type="PROSITE" id="PS51918"/>
    </source>
</evidence>
<dbReference type="PROSITE" id="PS51918">
    <property type="entry name" value="RADICAL_SAM"/>
    <property type="match status" value="1"/>
</dbReference>
<keyword evidence="7" id="KW-1185">Reference proteome</keyword>
<dbReference type="GO" id="GO:0046872">
    <property type="term" value="F:metal ion binding"/>
    <property type="evidence" value="ECO:0007669"/>
    <property type="project" value="UniProtKB-KW"/>
</dbReference>
<evidence type="ECO:0000256" key="2">
    <source>
        <dbReference type="ARBA" id="ARBA00022723"/>
    </source>
</evidence>
<dbReference type="KEGG" id="ssyi:EKG83_09785"/>
<gene>
    <name evidence="6" type="ORF">EKG83_09785</name>
</gene>
<reference evidence="7" key="1">
    <citation type="journal article" date="2021" name="Curr. Microbiol.">
        <title>Complete genome of nocamycin-producing strain Saccharothrix syringae NRRL B-16468 reveals the biosynthetic potential for secondary metabolites.</title>
        <authorList>
            <person name="Mo X."/>
            <person name="Yang S."/>
        </authorList>
    </citation>
    <scope>NUCLEOTIDE SEQUENCE [LARGE SCALE GENOMIC DNA]</scope>
    <source>
        <strain evidence="7">ATCC 51364 / DSM 43886 / JCM 6844 / KCTC 9398 / NBRC 14523 / NRRL B-16468 / INA 2240</strain>
    </source>
</reference>
<name>A0A5Q0HCU8_SACSY</name>
<dbReference type="SFLD" id="SFLDG01067">
    <property type="entry name" value="SPASM/twitch_domain_containing"/>
    <property type="match status" value="1"/>
</dbReference>
<accession>A0A5Q0HCU8</accession>
<evidence type="ECO:0000313" key="6">
    <source>
        <dbReference type="EMBL" id="QFZ24128.1"/>
    </source>
</evidence>
<dbReference type="InterPro" id="IPR050377">
    <property type="entry name" value="Radical_SAM_PqqE_MftC-like"/>
</dbReference>
<keyword evidence="4" id="KW-0411">Iron-sulfur</keyword>
<dbReference type="OrthoDB" id="4086643at2"/>
<organism evidence="6 7">
    <name type="scientific">Saccharothrix syringae</name>
    <name type="common">Nocardiopsis syringae</name>
    <dbReference type="NCBI Taxonomy" id="103733"/>
    <lineage>
        <taxon>Bacteria</taxon>
        <taxon>Bacillati</taxon>
        <taxon>Actinomycetota</taxon>
        <taxon>Actinomycetes</taxon>
        <taxon>Pseudonocardiales</taxon>
        <taxon>Pseudonocardiaceae</taxon>
        <taxon>Saccharothrix</taxon>
    </lineage>
</organism>
<dbReference type="PANTHER" id="PTHR11228:SF7">
    <property type="entry name" value="PQQA PEPTIDE CYCLASE"/>
    <property type="match status" value="1"/>
</dbReference>
<dbReference type="SUPFAM" id="SSF102114">
    <property type="entry name" value="Radical SAM enzymes"/>
    <property type="match status" value="1"/>
</dbReference>
<evidence type="ECO:0000256" key="4">
    <source>
        <dbReference type="ARBA" id="ARBA00023014"/>
    </source>
</evidence>
<dbReference type="InterPro" id="IPR007197">
    <property type="entry name" value="rSAM"/>
</dbReference>
<dbReference type="SFLD" id="SFLDS00029">
    <property type="entry name" value="Radical_SAM"/>
    <property type="match status" value="1"/>
</dbReference>
<dbReference type="InterPro" id="IPR013785">
    <property type="entry name" value="Aldolase_TIM"/>
</dbReference>
<dbReference type="GO" id="GO:0003824">
    <property type="term" value="F:catalytic activity"/>
    <property type="evidence" value="ECO:0007669"/>
    <property type="project" value="InterPro"/>
</dbReference>
<sequence>MQVGGIPVTIKPDRTLRAKVTDSCGLTCTFCHNEGTPVTVDNRGRSSRTFLASGRSGRSSIYLGRNGVDFLAATMRADEDLRQALESMAAGLDLDELHLTGGEPTLHPTIADIVALGAAAGYRVCMTSNGENGERVMRACAKAGLDRVNLSIFGTTPEELAEVQEERFRDVRLAAKKIEALERTIDAALTHGVRVSANIVVPDRTHIPRVHRLFEAYSDQLSIRLLNSLGDGMESIRSINQVLDELGARPVAHHATAGASGYRTEYVLPNGRTAYFKKIRPTRLSKTCATCRFRDPATCEEGYYGLRLYRSTDGRYLTGVCIQRMDLCLPVEEFVSSALADEVRELRERELADPEAILNHLSVEFEQV</sequence>
<keyword evidence="1" id="KW-0949">S-adenosyl-L-methionine</keyword>
<dbReference type="EMBL" id="CP034550">
    <property type="protein sequence ID" value="QFZ24128.1"/>
    <property type="molecule type" value="Genomic_DNA"/>
</dbReference>
<dbReference type="Gene3D" id="3.20.20.70">
    <property type="entry name" value="Aldolase class I"/>
    <property type="match status" value="1"/>
</dbReference>
<keyword evidence="3" id="KW-0408">Iron</keyword>
<dbReference type="InterPro" id="IPR058240">
    <property type="entry name" value="rSAM_sf"/>
</dbReference>
<evidence type="ECO:0000313" key="7">
    <source>
        <dbReference type="Proteomes" id="UP000325787"/>
    </source>
</evidence>
<keyword evidence="2" id="KW-0479">Metal-binding</keyword>
<protein>
    <submittedName>
        <fullName evidence="6">Radical SAM protein</fullName>
    </submittedName>
</protein>
<dbReference type="Pfam" id="PF04055">
    <property type="entry name" value="Radical_SAM"/>
    <property type="match status" value="1"/>
</dbReference>
<dbReference type="PANTHER" id="PTHR11228">
    <property type="entry name" value="RADICAL SAM DOMAIN PROTEIN"/>
    <property type="match status" value="1"/>
</dbReference>
<evidence type="ECO:0000256" key="3">
    <source>
        <dbReference type="ARBA" id="ARBA00023004"/>
    </source>
</evidence>
<proteinExistence type="predicted"/>
<feature type="domain" description="Radical SAM core" evidence="5">
    <location>
        <begin position="8"/>
        <end position="260"/>
    </location>
</feature>